<sequence length="323" mass="35771">MAYRSFKILVSSAGRRVGLIECFRRAARALDIDLQILACDLDPDLSAACAVADRAFAVPAYNHPEFTGRLAEIARAHDVRLLVPTIDPELVPLAAAARDFDRFDCRVHVSTPPVIDVVRDKLETMRVLDAAGVPIPRTGMLEEVRGELSRWDWPLFLKPNAGSASRSISMVRSMADLPETTAEPMILQQYLDGPEHTVNAFVDDGGTLQSVISHRRLRIRAGEVEKGVTERHTAHRAMAEGILRALPDLRGAFCFQVMDDRLTGPRVIEINARFGGGYPLVDHAGATFAQWLLEEVAGLPRTVHDDWREGVLMLRYDAAVFRG</sequence>
<dbReference type="InterPro" id="IPR048764">
    <property type="entry name" value="PylC_N"/>
</dbReference>
<dbReference type="GO" id="GO:0046872">
    <property type="term" value="F:metal ion binding"/>
    <property type="evidence" value="ECO:0007669"/>
    <property type="project" value="InterPro"/>
</dbReference>
<dbReference type="InterPro" id="IPR011761">
    <property type="entry name" value="ATP-grasp"/>
</dbReference>
<dbReference type="Pfam" id="PF02655">
    <property type="entry name" value="ATP-grasp_3"/>
    <property type="match status" value="1"/>
</dbReference>
<dbReference type="Gene3D" id="3.30.1490.20">
    <property type="entry name" value="ATP-grasp fold, A domain"/>
    <property type="match status" value="1"/>
</dbReference>
<accession>A0A9Q9DC11</accession>
<protein>
    <submittedName>
        <fullName evidence="6">ATP-grasp domain-containing protein</fullName>
    </submittedName>
</protein>
<dbReference type="PANTHER" id="PTHR43585">
    <property type="entry name" value="FUMIPYRROLE BIOSYNTHESIS PROTEIN C"/>
    <property type="match status" value="1"/>
</dbReference>
<feature type="domain" description="ATP-grasp" evidence="5">
    <location>
        <begin position="125"/>
        <end position="297"/>
    </location>
</feature>
<evidence type="ECO:0000313" key="7">
    <source>
        <dbReference type="Proteomes" id="UP001055460"/>
    </source>
</evidence>
<evidence type="ECO:0000256" key="4">
    <source>
        <dbReference type="PROSITE-ProRule" id="PRU00409"/>
    </source>
</evidence>
<evidence type="ECO:0000256" key="3">
    <source>
        <dbReference type="ARBA" id="ARBA00022840"/>
    </source>
</evidence>
<dbReference type="GO" id="GO:0016874">
    <property type="term" value="F:ligase activity"/>
    <property type="evidence" value="ECO:0007669"/>
    <property type="project" value="UniProtKB-KW"/>
</dbReference>
<dbReference type="InterPro" id="IPR052032">
    <property type="entry name" value="ATP-dep_AA_Ligase"/>
</dbReference>
<dbReference type="Gene3D" id="3.40.50.20">
    <property type="match status" value="1"/>
</dbReference>
<dbReference type="GO" id="GO:0005524">
    <property type="term" value="F:ATP binding"/>
    <property type="evidence" value="ECO:0007669"/>
    <property type="project" value="UniProtKB-UniRule"/>
</dbReference>
<dbReference type="Proteomes" id="UP001055460">
    <property type="component" value="Plasmid pA"/>
</dbReference>
<keyword evidence="6" id="KW-0614">Plasmid</keyword>
<geneLocation type="plasmid" evidence="6 7">
    <name>pA</name>
</geneLocation>
<keyword evidence="2 4" id="KW-0547">Nucleotide-binding</keyword>
<gene>
    <name evidence="6" type="ORF">NE863_24715</name>
</gene>
<dbReference type="Pfam" id="PF21360">
    <property type="entry name" value="PylC-like_N"/>
    <property type="match status" value="1"/>
</dbReference>
<dbReference type="PANTHER" id="PTHR43585:SF2">
    <property type="entry name" value="ATP-GRASP ENZYME FSQD"/>
    <property type="match status" value="1"/>
</dbReference>
<dbReference type="SUPFAM" id="SSF56059">
    <property type="entry name" value="Glutathione synthetase ATP-binding domain-like"/>
    <property type="match status" value="1"/>
</dbReference>
<evidence type="ECO:0000313" key="6">
    <source>
        <dbReference type="EMBL" id="USJ25676.1"/>
    </source>
</evidence>
<evidence type="ECO:0000256" key="1">
    <source>
        <dbReference type="ARBA" id="ARBA00022598"/>
    </source>
</evidence>
<keyword evidence="1" id="KW-0436">Ligase</keyword>
<dbReference type="RefSeq" id="WP_252160686.1">
    <property type="nucleotide sequence ID" value="NZ_CP098808.1"/>
</dbReference>
<dbReference type="Gene3D" id="3.30.470.20">
    <property type="entry name" value="ATP-grasp fold, B domain"/>
    <property type="match status" value="1"/>
</dbReference>
<proteinExistence type="predicted"/>
<dbReference type="PROSITE" id="PS50975">
    <property type="entry name" value="ATP_GRASP"/>
    <property type="match status" value="1"/>
</dbReference>
<evidence type="ECO:0000256" key="2">
    <source>
        <dbReference type="ARBA" id="ARBA00022741"/>
    </source>
</evidence>
<keyword evidence="3 4" id="KW-0067">ATP-binding</keyword>
<evidence type="ECO:0000259" key="5">
    <source>
        <dbReference type="PROSITE" id="PS50975"/>
    </source>
</evidence>
<dbReference type="EMBL" id="CP098808">
    <property type="protein sequence ID" value="USJ25676.1"/>
    <property type="molecule type" value="Genomic_DNA"/>
</dbReference>
<reference evidence="6" key="1">
    <citation type="submission" date="2022-06" db="EMBL/GenBank/DDBJ databases">
        <title>Physiological and biochemical characterization and genomic elucidation of a strain of the genus Ensifer adhaerens M8 that combines arsenic oxidation and chromium reduction.</title>
        <authorList>
            <person name="Li X."/>
            <person name="Yu c."/>
        </authorList>
    </citation>
    <scope>NUCLEOTIDE SEQUENCE</scope>
    <source>
        <strain evidence="6">M8</strain>
        <plasmid evidence="6">pA</plasmid>
    </source>
</reference>
<name>A0A9Q9DC11_ENSAD</name>
<dbReference type="InterPro" id="IPR003806">
    <property type="entry name" value="ATP-grasp_PylC-type"/>
</dbReference>
<dbReference type="InterPro" id="IPR013815">
    <property type="entry name" value="ATP_grasp_subdomain_1"/>
</dbReference>
<dbReference type="AlphaFoldDB" id="A0A9Q9DC11"/>
<organism evidence="6 7">
    <name type="scientific">Ensifer adhaerens</name>
    <name type="common">Sinorhizobium morelense</name>
    <dbReference type="NCBI Taxonomy" id="106592"/>
    <lineage>
        <taxon>Bacteria</taxon>
        <taxon>Pseudomonadati</taxon>
        <taxon>Pseudomonadota</taxon>
        <taxon>Alphaproteobacteria</taxon>
        <taxon>Hyphomicrobiales</taxon>
        <taxon>Rhizobiaceae</taxon>
        <taxon>Sinorhizobium/Ensifer group</taxon>
        <taxon>Ensifer</taxon>
    </lineage>
</organism>